<keyword evidence="2 5" id="KW-0479">Metal-binding</keyword>
<keyword evidence="8" id="KW-1185">Reference proteome</keyword>
<dbReference type="AlphaFoldDB" id="A0A243QHB9"/>
<dbReference type="GO" id="GO:0046872">
    <property type="term" value="F:metal ion binding"/>
    <property type="evidence" value="ECO:0007669"/>
    <property type="project" value="UniProtKB-KW"/>
</dbReference>
<sequence>MLTAEPHEEVPDMTVTEHVDPIMALMSAAPRRRAQDEPLSVDGVIPSGLDGAFVQASRYPGGSWQSHAPAGPALFSGVRFGGGTARRLTTAGEFGGHPLERLPDLATWIRPAGPAAPPPDGPWSVSLAPPVQDRATAEWHTIATYPGLGRAEHLTIGTDGGIRDARSFALDGAPLMHAVALTERFVVVFDLPVTYHRAAAMVGTRSPYRWRRDRPARIGLLSRRPGDVREPRWFPIDPCYVSRSVNAYDDGGRVVVDAVRHERAFDAPSWGDEGAAGSARVHRWTLDLGNGTAEERPLVDSMTLASVDSRRAGRRHQLMFGCAPGGRALVGHDLAAGSTQVRELAPGRRAGQPVFVPRGRAEGDGWLVVLTQNDAQRRSELLVLDALHLNGRPQAVVHLPALLPTARHTTWMTVPAGRTHRR</sequence>
<keyword evidence="3 6" id="KW-0560">Oxidoreductase</keyword>
<reference evidence="7 8" key="1">
    <citation type="submission" date="2017-05" db="EMBL/GenBank/DDBJ databases">
        <title>Biotechnological potential of actinobacteria isolated from South African environments.</title>
        <authorList>
            <person name="Le Roes-Hill M."/>
            <person name="Prins A."/>
            <person name="Durrell K.A."/>
        </authorList>
    </citation>
    <scope>NUCLEOTIDE SEQUENCE [LARGE SCALE GENOMIC DNA]</scope>
    <source>
        <strain evidence="7">M26</strain>
    </source>
</reference>
<evidence type="ECO:0000256" key="2">
    <source>
        <dbReference type="ARBA" id="ARBA00022723"/>
    </source>
</evidence>
<dbReference type="EC" id="1.13.11.-" evidence="6"/>
<dbReference type="GO" id="GO:0016121">
    <property type="term" value="P:carotene catabolic process"/>
    <property type="evidence" value="ECO:0007669"/>
    <property type="project" value="TreeGrafter"/>
</dbReference>
<dbReference type="InterPro" id="IPR004294">
    <property type="entry name" value="Carotenoid_Oase"/>
</dbReference>
<evidence type="ECO:0000313" key="7">
    <source>
        <dbReference type="EMBL" id="OUC80777.1"/>
    </source>
</evidence>
<evidence type="ECO:0000256" key="6">
    <source>
        <dbReference type="RuleBase" id="RU364048"/>
    </source>
</evidence>
<feature type="binding site" evidence="5">
    <location>
        <position position="408"/>
    </location>
    <ligand>
        <name>Fe cation</name>
        <dbReference type="ChEBI" id="CHEBI:24875"/>
        <note>catalytic</note>
    </ligand>
</feature>
<evidence type="ECO:0000256" key="1">
    <source>
        <dbReference type="ARBA" id="ARBA00006787"/>
    </source>
</evidence>
<evidence type="ECO:0000256" key="3">
    <source>
        <dbReference type="ARBA" id="ARBA00023002"/>
    </source>
</evidence>
<organism evidence="7 8">
    <name type="scientific">Streptosporangium minutum</name>
    <dbReference type="NCBI Taxonomy" id="569862"/>
    <lineage>
        <taxon>Bacteria</taxon>
        <taxon>Bacillati</taxon>
        <taxon>Actinomycetota</taxon>
        <taxon>Actinomycetes</taxon>
        <taxon>Streptosporangiales</taxon>
        <taxon>Streptosporangiaceae</taxon>
        <taxon>Streptosporangium</taxon>
    </lineage>
</organism>
<comment type="similarity">
    <text evidence="1 6">Belongs to the carotenoid oxygenase family.</text>
</comment>
<gene>
    <name evidence="7" type="ORF">CA984_42405</name>
</gene>
<dbReference type="EMBL" id="NGFP01000397">
    <property type="protein sequence ID" value="OUC80777.1"/>
    <property type="molecule type" value="Genomic_DNA"/>
</dbReference>
<protein>
    <recommendedName>
        <fullName evidence="6">Dioxygenase</fullName>
        <ecNumber evidence="6">1.13.11.-</ecNumber>
    </recommendedName>
</protein>
<dbReference type="PANTHER" id="PTHR10543">
    <property type="entry name" value="BETA-CAROTENE DIOXYGENASE"/>
    <property type="match status" value="1"/>
</dbReference>
<evidence type="ECO:0000256" key="5">
    <source>
        <dbReference type="PIRSR" id="PIRSR604294-1"/>
    </source>
</evidence>
<evidence type="ECO:0000256" key="4">
    <source>
        <dbReference type="ARBA" id="ARBA00023004"/>
    </source>
</evidence>
<dbReference type="PANTHER" id="PTHR10543:SF89">
    <property type="entry name" value="CAROTENOID 9,10(9',10')-CLEAVAGE DIOXYGENASE 1"/>
    <property type="match status" value="1"/>
</dbReference>
<feature type="binding site" evidence="5">
    <location>
        <position position="177"/>
    </location>
    <ligand>
        <name>Fe cation</name>
        <dbReference type="ChEBI" id="CHEBI:24875"/>
        <note>catalytic</note>
    </ligand>
</feature>
<name>A0A243QHB9_9ACTN</name>
<keyword evidence="4 5" id="KW-0408">Iron</keyword>
<accession>A0A243QHB9</accession>
<keyword evidence="6" id="KW-0223">Dioxygenase</keyword>
<dbReference type="Pfam" id="PF03055">
    <property type="entry name" value="RPE65"/>
    <property type="match status" value="1"/>
</dbReference>
<dbReference type="GO" id="GO:0010436">
    <property type="term" value="F:carotenoid dioxygenase activity"/>
    <property type="evidence" value="ECO:0007669"/>
    <property type="project" value="TreeGrafter"/>
</dbReference>
<evidence type="ECO:0000313" key="8">
    <source>
        <dbReference type="Proteomes" id="UP000194761"/>
    </source>
</evidence>
<proteinExistence type="inferred from homology"/>
<comment type="caution">
    <text evidence="7">The sequence shown here is derived from an EMBL/GenBank/DDBJ whole genome shotgun (WGS) entry which is preliminary data.</text>
</comment>
<comment type="cofactor">
    <cofactor evidence="5 6">
        <name>Fe(2+)</name>
        <dbReference type="ChEBI" id="CHEBI:29033"/>
    </cofactor>
    <text evidence="5 6">Binds 1 Fe(2+) ion per subunit.</text>
</comment>
<dbReference type="Proteomes" id="UP000194761">
    <property type="component" value="Unassembled WGS sequence"/>
</dbReference>